<evidence type="ECO:0000313" key="2">
    <source>
        <dbReference type="Proteomes" id="UP001476247"/>
    </source>
</evidence>
<accession>A0ABP9XIR3</accession>
<keyword evidence="2" id="KW-1185">Reference proteome</keyword>
<proteinExistence type="predicted"/>
<dbReference type="Proteomes" id="UP001476247">
    <property type="component" value="Unassembled WGS sequence"/>
</dbReference>
<evidence type="ECO:0000313" key="1">
    <source>
        <dbReference type="EMBL" id="GAA5794696.1"/>
    </source>
</evidence>
<protein>
    <submittedName>
        <fullName evidence="1">Uncharacterized protein</fullName>
    </submittedName>
</protein>
<name>A0ABP9XIR3_9FUNG</name>
<reference evidence="1 2" key="1">
    <citation type="submission" date="2024-04" db="EMBL/GenBank/DDBJ databases">
        <title>genome sequences of Mucor flavus KT1a and Helicostylum pulchrum KT1b strains isolation_sourced from the surface of a dry-aged beef.</title>
        <authorList>
            <person name="Toyotome T."/>
            <person name="Hosono M."/>
            <person name="Torimaru M."/>
            <person name="Fukuda K."/>
            <person name="Mikami N."/>
        </authorList>
    </citation>
    <scope>NUCLEOTIDE SEQUENCE [LARGE SCALE GENOMIC DNA]</scope>
    <source>
        <strain evidence="1 2">KT1b</strain>
    </source>
</reference>
<feature type="non-terminal residue" evidence="1">
    <location>
        <position position="1"/>
    </location>
</feature>
<sequence>YEIGNEYIPSAPLLEDIKEDPPIYEQKPDECGTTIINMINNKPIYNMNLNQTIIDNMAMEIENIKAHSLDYYKSVFINEGDILAADNIKPDNIISSRNQNLLKINMIKDNNNIIFPVIDKLLPFDNNNKPITSVDEYKNKINNIDFKFLNSQYKGLDLNKLYGNTIKFEMRLLYLSNDKKINSKIITYINKFIKSIPK</sequence>
<comment type="caution">
    <text evidence="1">The sequence shown here is derived from an EMBL/GenBank/DDBJ whole genome shotgun (WGS) entry which is preliminary data.</text>
</comment>
<gene>
    <name evidence="1" type="ORF">HPULCUR_000041</name>
</gene>
<dbReference type="EMBL" id="BAABUJ010000003">
    <property type="protein sequence ID" value="GAA5794696.1"/>
    <property type="molecule type" value="Genomic_DNA"/>
</dbReference>
<organism evidence="1 2">
    <name type="scientific">Helicostylum pulchrum</name>
    <dbReference type="NCBI Taxonomy" id="562976"/>
    <lineage>
        <taxon>Eukaryota</taxon>
        <taxon>Fungi</taxon>
        <taxon>Fungi incertae sedis</taxon>
        <taxon>Mucoromycota</taxon>
        <taxon>Mucoromycotina</taxon>
        <taxon>Mucoromycetes</taxon>
        <taxon>Mucorales</taxon>
        <taxon>Mucorineae</taxon>
        <taxon>Mucoraceae</taxon>
        <taxon>Helicostylum</taxon>
    </lineage>
</organism>